<dbReference type="AlphaFoldDB" id="A0A369B264"/>
<evidence type="ECO:0000313" key="1">
    <source>
        <dbReference type="EMBL" id="RCX15425.1"/>
    </source>
</evidence>
<proteinExistence type="predicted"/>
<sequence length="113" mass="12866">MDESIVYERDLLYPTDGAFDPGSIHVELHSPRKKGIPVVIEGKTPHSPLKYIKCIIQILQSDIFDRINVNVKTDTTIYIRINSFIRDEWPDGTLIEAAYSGDEIQFNVTDSVK</sequence>
<organism evidence="1 2">
    <name type="scientific">Anaerobacterium chartisolvens</name>
    <dbReference type="NCBI Taxonomy" id="1297424"/>
    <lineage>
        <taxon>Bacteria</taxon>
        <taxon>Bacillati</taxon>
        <taxon>Bacillota</taxon>
        <taxon>Clostridia</taxon>
        <taxon>Eubacteriales</taxon>
        <taxon>Oscillospiraceae</taxon>
        <taxon>Anaerobacterium</taxon>
    </lineage>
</organism>
<dbReference type="EMBL" id="QPJT01000013">
    <property type="protein sequence ID" value="RCX15425.1"/>
    <property type="molecule type" value="Genomic_DNA"/>
</dbReference>
<keyword evidence="2" id="KW-1185">Reference proteome</keyword>
<protein>
    <submittedName>
        <fullName evidence="1">Uncharacterized protein</fullName>
    </submittedName>
</protein>
<reference evidence="1 2" key="1">
    <citation type="submission" date="2018-07" db="EMBL/GenBank/DDBJ databases">
        <title>Genomic Encyclopedia of Type Strains, Phase IV (KMG-IV): sequencing the most valuable type-strain genomes for metagenomic binning, comparative biology and taxonomic classification.</title>
        <authorList>
            <person name="Goeker M."/>
        </authorList>
    </citation>
    <scope>NUCLEOTIDE SEQUENCE [LARGE SCALE GENOMIC DNA]</scope>
    <source>
        <strain evidence="1 2">DSM 27016</strain>
    </source>
</reference>
<accession>A0A369B264</accession>
<evidence type="ECO:0000313" key="2">
    <source>
        <dbReference type="Proteomes" id="UP000253034"/>
    </source>
</evidence>
<gene>
    <name evidence="1" type="ORF">DFR58_1134</name>
</gene>
<name>A0A369B264_9FIRM</name>
<dbReference type="RefSeq" id="WP_114298081.1">
    <property type="nucleotide sequence ID" value="NZ_QPJT01000013.1"/>
</dbReference>
<dbReference type="OrthoDB" id="1739522at2"/>
<comment type="caution">
    <text evidence="1">The sequence shown here is derived from an EMBL/GenBank/DDBJ whole genome shotgun (WGS) entry which is preliminary data.</text>
</comment>
<dbReference type="Proteomes" id="UP000253034">
    <property type="component" value="Unassembled WGS sequence"/>
</dbReference>